<reference evidence="2 3" key="1">
    <citation type="submission" date="2016-03" db="EMBL/GenBank/DDBJ databases">
        <authorList>
            <person name="Ploux O."/>
        </authorList>
    </citation>
    <scope>NUCLEOTIDE SEQUENCE [LARGE SCALE GENOMIC DNA]</scope>
    <source>
        <strain evidence="2 3">R0</strain>
    </source>
</reference>
<proteinExistence type="predicted"/>
<evidence type="ECO:0008006" key="4">
    <source>
        <dbReference type="Google" id="ProtNLM"/>
    </source>
</evidence>
<dbReference type="Gene3D" id="2.60.40.3500">
    <property type="match status" value="1"/>
</dbReference>
<comment type="caution">
    <text evidence="2">The sequence shown here is derived from an EMBL/GenBank/DDBJ whole genome shotgun (WGS) entry which is preliminary data.</text>
</comment>
<feature type="signal peptide" evidence="1">
    <location>
        <begin position="1"/>
        <end position="19"/>
    </location>
</feature>
<gene>
    <name evidence="2" type="ORF">AZI86_02955</name>
</gene>
<feature type="chain" id="PRO_5007573618" description="AMIN domain-containing protein" evidence="1">
    <location>
        <begin position="20"/>
        <end position="175"/>
    </location>
</feature>
<keyword evidence="3" id="KW-1185">Reference proteome</keyword>
<keyword evidence="1" id="KW-0732">Signal</keyword>
<evidence type="ECO:0000256" key="1">
    <source>
        <dbReference type="SAM" id="SignalP"/>
    </source>
</evidence>
<dbReference type="EMBL" id="LUKE01000001">
    <property type="protein sequence ID" value="KYG67444.1"/>
    <property type="molecule type" value="Genomic_DNA"/>
</dbReference>
<accession>A0A150WT01</accession>
<evidence type="ECO:0000313" key="3">
    <source>
        <dbReference type="Proteomes" id="UP000075320"/>
    </source>
</evidence>
<organism evidence="2 3">
    <name type="scientific">Bdellovibrio bacteriovorus</name>
    <dbReference type="NCBI Taxonomy" id="959"/>
    <lineage>
        <taxon>Bacteria</taxon>
        <taxon>Pseudomonadati</taxon>
        <taxon>Bdellovibrionota</taxon>
        <taxon>Bdellovibrionia</taxon>
        <taxon>Bdellovibrionales</taxon>
        <taxon>Pseudobdellovibrionaceae</taxon>
        <taxon>Bdellovibrio</taxon>
    </lineage>
</organism>
<sequence length="175" mass="19005">MGRISGLILALVFSATAHAALPSKKKIAAKPQPVSKILAGEGASFGGLAGSGFTLLDVRRTADAKKKIERLVLDVGDIQGAPMKGWPGYYYAELKKNPQRLVIDFSQMPNARINQQQIKQRLQGSMAVRNSQMSLDPVDNSLNLTLDLKQNTKVRVYQVAGKKSTSKVVVDLITE</sequence>
<dbReference type="AlphaFoldDB" id="A0A150WT01"/>
<name>A0A150WT01_BDEBC</name>
<evidence type="ECO:0000313" key="2">
    <source>
        <dbReference type="EMBL" id="KYG67444.1"/>
    </source>
</evidence>
<protein>
    <recommendedName>
        <fullName evidence="4">AMIN domain-containing protein</fullName>
    </recommendedName>
</protein>
<dbReference type="Proteomes" id="UP000075320">
    <property type="component" value="Unassembled WGS sequence"/>
</dbReference>